<keyword evidence="1" id="KW-0472">Membrane</keyword>
<dbReference type="Proteomes" id="UP001550378">
    <property type="component" value="Unassembled WGS sequence"/>
</dbReference>
<dbReference type="EMBL" id="JBEXZR010000010">
    <property type="protein sequence ID" value="MEU0708404.1"/>
    <property type="molecule type" value="Genomic_DNA"/>
</dbReference>
<feature type="transmembrane region" description="Helical" evidence="1">
    <location>
        <begin position="29"/>
        <end position="51"/>
    </location>
</feature>
<keyword evidence="1" id="KW-0812">Transmembrane</keyword>
<evidence type="ECO:0000313" key="3">
    <source>
        <dbReference type="Proteomes" id="UP001550378"/>
    </source>
</evidence>
<protein>
    <submittedName>
        <fullName evidence="2">Uncharacterized protein</fullName>
    </submittedName>
</protein>
<keyword evidence="1" id="KW-1133">Transmembrane helix</keyword>
<name>A0ABV2W4D3_9ACTN</name>
<proteinExistence type="predicted"/>
<feature type="transmembrane region" description="Helical" evidence="1">
    <location>
        <begin position="5"/>
        <end position="23"/>
    </location>
</feature>
<reference evidence="2 3" key="1">
    <citation type="submission" date="2024-06" db="EMBL/GenBank/DDBJ databases">
        <title>The Natural Products Discovery Center: Release of the First 8490 Sequenced Strains for Exploring Actinobacteria Biosynthetic Diversity.</title>
        <authorList>
            <person name="Kalkreuter E."/>
            <person name="Kautsar S.A."/>
            <person name="Yang D."/>
            <person name="Bader C.D."/>
            <person name="Teijaro C.N."/>
            <person name="Fluegel L."/>
            <person name="Davis C.M."/>
            <person name="Simpson J.R."/>
            <person name="Lauterbach L."/>
            <person name="Steele A.D."/>
            <person name="Gui C."/>
            <person name="Meng S."/>
            <person name="Li G."/>
            <person name="Viehrig K."/>
            <person name="Ye F."/>
            <person name="Su P."/>
            <person name="Kiefer A.F."/>
            <person name="Nichols A."/>
            <person name="Cepeda A.J."/>
            <person name="Yan W."/>
            <person name="Fan B."/>
            <person name="Jiang Y."/>
            <person name="Adhikari A."/>
            <person name="Zheng C.-J."/>
            <person name="Schuster L."/>
            <person name="Cowan T.M."/>
            <person name="Smanski M.J."/>
            <person name="Chevrette M.G."/>
            <person name="De Carvalho L.P.S."/>
            <person name="Shen B."/>
        </authorList>
    </citation>
    <scope>NUCLEOTIDE SEQUENCE [LARGE SCALE GENOMIC DNA]</scope>
    <source>
        <strain evidence="2 3">NPDC006337</strain>
    </source>
</reference>
<gene>
    <name evidence="2" type="ORF">ABZ508_13705</name>
</gene>
<evidence type="ECO:0000256" key="1">
    <source>
        <dbReference type="SAM" id="Phobius"/>
    </source>
</evidence>
<organism evidence="2 3">
    <name type="scientific">Streptomyces lavendulocolor</name>
    <dbReference type="NCBI Taxonomy" id="67316"/>
    <lineage>
        <taxon>Bacteria</taxon>
        <taxon>Bacillati</taxon>
        <taxon>Actinomycetota</taxon>
        <taxon>Actinomycetes</taxon>
        <taxon>Kitasatosporales</taxon>
        <taxon>Streptomycetaceae</taxon>
        <taxon>Streptomyces</taxon>
    </lineage>
</organism>
<accession>A0ABV2W4D3</accession>
<keyword evidence="3" id="KW-1185">Reference proteome</keyword>
<comment type="caution">
    <text evidence="2">The sequence shown here is derived from an EMBL/GenBank/DDBJ whole genome shotgun (WGS) entry which is preliminary data.</text>
</comment>
<sequence>MKRQFALPVGAVAAMVVLTPTVIRTRSAPWAAGWTVILLGAVCLLMLLALVEHLTSPVGRPEADIREA</sequence>
<evidence type="ECO:0000313" key="2">
    <source>
        <dbReference type="EMBL" id="MEU0708404.1"/>
    </source>
</evidence>
<dbReference type="RefSeq" id="WP_359659517.1">
    <property type="nucleotide sequence ID" value="NZ_JBEXZO010000028.1"/>
</dbReference>